<feature type="region of interest" description="Disordered" evidence="10">
    <location>
        <begin position="485"/>
        <end position="559"/>
    </location>
</feature>
<comment type="catalytic activity">
    <reaction evidence="1">
        <text>[E2 ubiquitin-conjugating enzyme]-S-ubiquitinyl-L-cysteine + [acceptor protein]-L-lysine = [E2 ubiquitin-conjugating enzyme]-L-cysteine + [acceptor protein]-N(6)-ubiquitinyl-L-lysine.</text>
        <dbReference type="EC" id="2.3.2.31"/>
    </reaction>
</comment>
<dbReference type="InterPro" id="IPR013083">
    <property type="entry name" value="Znf_RING/FYVE/PHD"/>
</dbReference>
<evidence type="ECO:0000256" key="10">
    <source>
        <dbReference type="SAM" id="MobiDB-lite"/>
    </source>
</evidence>
<feature type="domain" description="RING-type" evidence="12">
    <location>
        <begin position="201"/>
        <end position="400"/>
    </location>
</feature>
<dbReference type="PROSITE" id="PS00518">
    <property type="entry name" value="ZF_RING_1"/>
    <property type="match status" value="1"/>
</dbReference>
<keyword evidence="8" id="KW-0862">Zinc</keyword>
<dbReference type="InterPro" id="IPR044066">
    <property type="entry name" value="TRIAD_supradom"/>
</dbReference>
<evidence type="ECO:0000256" key="8">
    <source>
        <dbReference type="ARBA" id="ARBA00022833"/>
    </source>
</evidence>
<organism evidence="13 14">
    <name type="scientific">[Torrubiella] hemipterigena</name>
    <dbReference type="NCBI Taxonomy" id="1531966"/>
    <lineage>
        <taxon>Eukaryota</taxon>
        <taxon>Fungi</taxon>
        <taxon>Dikarya</taxon>
        <taxon>Ascomycota</taxon>
        <taxon>Pezizomycotina</taxon>
        <taxon>Sordariomycetes</taxon>
        <taxon>Hypocreomycetidae</taxon>
        <taxon>Hypocreales</taxon>
        <taxon>Clavicipitaceae</taxon>
        <taxon>Clavicipitaceae incertae sedis</taxon>
        <taxon>'Torrubiella' clade</taxon>
    </lineage>
</organism>
<keyword evidence="7" id="KW-0833">Ubl conjugation pathway</keyword>
<dbReference type="SMART" id="SM00647">
    <property type="entry name" value="IBR"/>
    <property type="match status" value="2"/>
</dbReference>
<dbReference type="CDD" id="cd22584">
    <property type="entry name" value="Rcat_RBR_unk"/>
    <property type="match status" value="1"/>
</dbReference>
<keyword evidence="6 9" id="KW-0863">Zinc-finger</keyword>
<keyword evidence="3" id="KW-0808">Transferase</keyword>
<dbReference type="CDD" id="cd20335">
    <property type="entry name" value="BRcat_RBR"/>
    <property type="match status" value="1"/>
</dbReference>
<keyword evidence="4" id="KW-0479">Metal-binding</keyword>
<reference evidence="13 14" key="1">
    <citation type="journal article" date="2015" name="Genome Announc.">
        <title>Draft Genome Sequence and Gene Annotation of the Entomopathogenic Fungus Verticillium hemipterigenum.</title>
        <authorList>
            <person name="Horn F."/>
            <person name="Habel A."/>
            <person name="Scharf D.H."/>
            <person name="Dworschak J."/>
            <person name="Brakhage A.A."/>
            <person name="Guthke R."/>
            <person name="Hertweck C."/>
            <person name="Linde J."/>
        </authorList>
    </citation>
    <scope>NUCLEOTIDE SEQUENCE [LARGE SCALE GENOMIC DNA]</scope>
</reference>
<dbReference type="SUPFAM" id="SSF57850">
    <property type="entry name" value="RING/U-box"/>
    <property type="match status" value="2"/>
</dbReference>
<dbReference type="GO" id="GO:0008270">
    <property type="term" value="F:zinc ion binding"/>
    <property type="evidence" value="ECO:0007669"/>
    <property type="project" value="UniProtKB-KW"/>
</dbReference>
<dbReference type="OrthoDB" id="9977870at2759"/>
<dbReference type="Proteomes" id="UP000039046">
    <property type="component" value="Unassembled WGS sequence"/>
</dbReference>
<dbReference type="Pfam" id="PF01485">
    <property type="entry name" value="IBR"/>
    <property type="match status" value="2"/>
</dbReference>
<evidence type="ECO:0000256" key="3">
    <source>
        <dbReference type="ARBA" id="ARBA00022679"/>
    </source>
</evidence>
<feature type="compositionally biased region" description="Basic and acidic residues" evidence="10">
    <location>
        <begin position="182"/>
        <end position="196"/>
    </location>
</feature>
<dbReference type="Gene3D" id="1.20.120.1750">
    <property type="match status" value="1"/>
</dbReference>
<evidence type="ECO:0000256" key="7">
    <source>
        <dbReference type="ARBA" id="ARBA00022786"/>
    </source>
</evidence>
<dbReference type="InterPro" id="IPR001841">
    <property type="entry name" value="Znf_RING"/>
</dbReference>
<feature type="region of interest" description="Disordered" evidence="10">
    <location>
        <begin position="1"/>
        <end position="196"/>
    </location>
</feature>
<evidence type="ECO:0000256" key="2">
    <source>
        <dbReference type="ARBA" id="ARBA00012251"/>
    </source>
</evidence>
<dbReference type="EC" id="2.3.2.31" evidence="2"/>
<evidence type="ECO:0000256" key="9">
    <source>
        <dbReference type="PROSITE-ProRule" id="PRU00175"/>
    </source>
</evidence>
<evidence type="ECO:0000256" key="4">
    <source>
        <dbReference type="ARBA" id="ARBA00022723"/>
    </source>
</evidence>
<accession>A0A0A1TBX4</accession>
<dbReference type="InterPro" id="IPR017907">
    <property type="entry name" value="Znf_RING_CS"/>
</dbReference>
<dbReference type="GO" id="GO:0061630">
    <property type="term" value="F:ubiquitin protein ligase activity"/>
    <property type="evidence" value="ECO:0007669"/>
    <property type="project" value="UniProtKB-EC"/>
</dbReference>
<dbReference type="HOGENOM" id="CLU_015887_0_0_1"/>
<dbReference type="PANTHER" id="PTHR11685">
    <property type="entry name" value="RBR FAMILY RING FINGER AND IBR DOMAIN-CONTAINING"/>
    <property type="match status" value="1"/>
</dbReference>
<name>A0A0A1TBX4_9HYPO</name>
<feature type="compositionally biased region" description="Basic and acidic residues" evidence="10">
    <location>
        <begin position="160"/>
        <end position="170"/>
    </location>
</feature>
<dbReference type="STRING" id="1531966.A0A0A1TBX4"/>
<evidence type="ECO:0000256" key="6">
    <source>
        <dbReference type="ARBA" id="ARBA00022771"/>
    </source>
</evidence>
<keyword evidence="5" id="KW-0677">Repeat</keyword>
<dbReference type="GO" id="GO:0016567">
    <property type="term" value="P:protein ubiquitination"/>
    <property type="evidence" value="ECO:0007669"/>
    <property type="project" value="InterPro"/>
</dbReference>
<feature type="domain" description="RING-type" evidence="11">
    <location>
        <begin position="205"/>
        <end position="249"/>
    </location>
</feature>
<evidence type="ECO:0000259" key="12">
    <source>
        <dbReference type="PROSITE" id="PS51873"/>
    </source>
</evidence>
<evidence type="ECO:0000256" key="1">
    <source>
        <dbReference type="ARBA" id="ARBA00001798"/>
    </source>
</evidence>
<evidence type="ECO:0000313" key="13">
    <source>
        <dbReference type="EMBL" id="CEJ84953.1"/>
    </source>
</evidence>
<dbReference type="InterPro" id="IPR031127">
    <property type="entry name" value="E3_UB_ligase_RBR"/>
</dbReference>
<dbReference type="PROSITE" id="PS50089">
    <property type="entry name" value="ZF_RING_2"/>
    <property type="match status" value="1"/>
</dbReference>
<keyword evidence="14" id="KW-1185">Reference proteome</keyword>
<dbReference type="EMBL" id="CDHN01000002">
    <property type="protein sequence ID" value="CEJ84953.1"/>
    <property type="molecule type" value="Genomic_DNA"/>
</dbReference>
<evidence type="ECO:0000256" key="5">
    <source>
        <dbReference type="ARBA" id="ARBA00022737"/>
    </source>
</evidence>
<dbReference type="PROSITE" id="PS51873">
    <property type="entry name" value="TRIAD"/>
    <property type="match status" value="1"/>
</dbReference>
<gene>
    <name evidence="13" type="ORF">VHEMI03627</name>
</gene>
<dbReference type="Gene3D" id="3.30.40.10">
    <property type="entry name" value="Zinc/RING finger domain, C3HC4 (zinc finger)"/>
    <property type="match status" value="1"/>
</dbReference>
<dbReference type="AlphaFoldDB" id="A0A0A1TBX4"/>
<sequence length="641" mass="72467">MSRLSRAVSDALGGSSRRGSFSDEGRYVSRESRLYEPRGRSAPYNDASYPSPGEDYYYGERESPRSRRSRATDYYYSPETTPGRHRARSRALSPGPTLSKTPDISESSRNSRRQKSTHVIEDSRPPVTSRIIPPLVYHVDPYTPPSPRRASSTSSRKSRSKDSPERESRFSRLLRRSSSRNESTEKLSHPERRSRSEKPRGLVECVICTDEVSSSKGSDLKCGHRMCNSCLKRIFRLSVTDPQHMPPRCCTKDDIPLKCVDQLFDHSFKKNWNAKYDEFTSRNRLYCPARGCGQWIKSDNIRKEGSRKVGRCGRCKTRVCAKCGEVMHTSSKCPKDESTKQFLNQAAEEGWKRCYKCKAMVELREGCNHMTCRCGAEFCMVCGVKWKGCDCPWFNNHAAAADQLNHMNIPGRDTVAGYYPTHAQTYGDEMRLRRLQELRDSVVARELQNNDYASGPYDMSGGLGGVTSFGNASGHLMNESYRRPAYLSSYPSPPRATRDRPARYPEPALEPEISRGISDPYSSRYRRGSPPAPPLRPRQIFSSDRADIPPPRGAYRDEPRYDAGLTRTRSERVVPTRAPRRYEEESKIYAPRHQRHSSDLMAKSSAMAGLNGKERGSGRVAEWATFVEPGVPEGESVVGHA</sequence>
<proteinExistence type="predicted"/>
<dbReference type="InterPro" id="IPR002867">
    <property type="entry name" value="IBR_dom"/>
</dbReference>
<evidence type="ECO:0000313" key="14">
    <source>
        <dbReference type="Proteomes" id="UP000039046"/>
    </source>
</evidence>
<protein>
    <recommendedName>
        <fullName evidence="2">RBR-type E3 ubiquitin transferase</fullName>
        <ecNumber evidence="2">2.3.2.31</ecNumber>
    </recommendedName>
</protein>
<evidence type="ECO:0000259" key="11">
    <source>
        <dbReference type="PROSITE" id="PS50089"/>
    </source>
</evidence>
<feature type="compositionally biased region" description="Basic and acidic residues" evidence="10">
    <location>
        <begin position="20"/>
        <end position="39"/>
    </location>
</feature>
<feature type="compositionally biased region" description="Polar residues" evidence="10">
    <location>
        <begin position="96"/>
        <end position="108"/>
    </location>
</feature>